<dbReference type="Proteomes" id="UP000092631">
    <property type="component" value="Chromosome"/>
</dbReference>
<protein>
    <recommendedName>
        <fullName evidence="3">Alpha/beta hydrolase fold-3 domain-containing protein</fullName>
    </recommendedName>
</protein>
<dbReference type="InterPro" id="IPR036514">
    <property type="entry name" value="SGNH_hydro_sf"/>
</dbReference>
<feature type="region of interest" description="Disordered" evidence="2">
    <location>
        <begin position="23"/>
        <end position="48"/>
    </location>
</feature>
<dbReference type="OrthoDB" id="9796689at2"/>
<dbReference type="Pfam" id="PF07859">
    <property type="entry name" value="Abhydrolase_3"/>
    <property type="match status" value="1"/>
</dbReference>
<dbReference type="SUPFAM" id="SSF53474">
    <property type="entry name" value="alpha/beta-Hydrolases"/>
    <property type="match status" value="1"/>
</dbReference>
<gene>
    <name evidence="4" type="ORF">A4V03_14935</name>
</gene>
<dbReference type="GeneID" id="82188435"/>
<dbReference type="InterPro" id="IPR029058">
    <property type="entry name" value="AB_hydrolase_fold"/>
</dbReference>
<dbReference type="KEGG" id="bcae:A4V03_14935"/>
<evidence type="ECO:0000313" key="4">
    <source>
        <dbReference type="EMBL" id="ANU58698.1"/>
    </source>
</evidence>
<dbReference type="Gene3D" id="3.40.50.1820">
    <property type="entry name" value="alpha/beta hydrolase"/>
    <property type="match status" value="1"/>
</dbReference>
<reference evidence="5" key="1">
    <citation type="submission" date="2016-04" db="EMBL/GenBank/DDBJ databases">
        <title>Complete Genome Sequences of Twelve Strains of a Stable Defined Moderately Diverse Mouse Microbiota 2 (sDMDMm2).</title>
        <authorList>
            <person name="Uchimura Y."/>
            <person name="Wyss M."/>
            <person name="Brugiroux S."/>
            <person name="Limenitakis J.P."/>
            <person name="Stecher B."/>
            <person name="McCoy K.D."/>
            <person name="Macpherson A.J."/>
        </authorList>
    </citation>
    <scope>NUCLEOTIDE SEQUENCE [LARGE SCALE GENOMIC DNA]</scope>
    <source>
        <strain evidence="5">I48</strain>
    </source>
</reference>
<dbReference type="InterPro" id="IPR013094">
    <property type="entry name" value="AB_hydrolase_3"/>
</dbReference>
<keyword evidence="5" id="KW-1185">Reference proteome</keyword>
<organism evidence="4 5">
    <name type="scientific">Bacteroides caecimuris</name>
    <dbReference type="NCBI Taxonomy" id="1796613"/>
    <lineage>
        <taxon>Bacteria</taxon>
        <taxon>Pseudomonadati</taxon>
        <taxon>Bacteroidota</taxon>
        <taxon>Bacteroidia</taxon>
        <taxon>Bacteroidales</taxon>
        <taxon>Bacteroidaceae</taxon>
        <taxon>Bacteroides</taxon>
    </lineage>
</organism>
<dbReference type="InterPro" id="IPR050300">
    <property type="entry name" value="GDXG_lipolytic_enzyme"/>
</dbReference>
<evidence type="ECO:0000313" key="5">
    <source>
        <dbReference type="Proteomes" id="UP000092631"/>
    </source>
</evidence>
<dbReference type="PANTHER" id="PTHR48081:SF6">
    <property type="entry name" value="PEPTIDASE S9 PROLYL OLIGOPEPTIDASE CATALYTIC DOMAIN-CONTAINING PROTEIN"/>
    <property type="match status" value="1"/>
</dbReference>
<name>A0A1C7H1C8_9BACE</name>
<dbReference type="SUPFAM" id="SSF52266">
    <property type="entry name" value="SGNH hydrolase"/>
    <property type="match status" value="1"/>
</dbReference>
<sequence length="507" mass="56572">MKRFIFLFFILCGLLTESCSKNDSLINEPPKETPGTDNKDDDDDKEDTSNGLKVLCLGNSITRHEYAPSIEWFSAWGMAASKEENDYCHQLERMLCQQRPGSKVTPLNIADWERNLSMNLNTLLDQHCKDKDVIVIRLGENVEDKTAFKTAIGRLVSYCKKQAKHVFITGCFWKDDEKEAAIKQAATAYGIPYVDLRGIDQVGVTRPSTGDILYDLDGKPYTITKDFIIAHPNDKGMKRIAEEIMKAFLLHIKDDDTAPSYAARSFTLDNPQTFVFLPASHTSMGRAVVVCPGGGYGYCEPEDNYEGNGWASFFNERGIALIVVKYTLPAGNCQLPIADAETTIKRVREHAKEWYVNKDDVGIMGFSAGGHLASTIATHSTGDAHPNFQILFYPVITMGAQGHAWSRENFLGKNPSTAQMELYSNEKQVKTDTPRAFITFTEDDTEVPPTVNGKAYYQALINKGIPTKLVSWQSSNGWGAGHGWGNLGSFVHHEELMSQLSDWLKSF</sequence>
<dbReference type="PANTHER" id="PTHR48081">
    <property type="entry name" value="AB HYDROLASE SUPERFAMILY PROTEIN C4A8.06C"/>
    <property type="match status" value="1"/>
</dbReference>
<evidence type="ECO:0000256" key="1">
    <source>
        <dbReference type="ARBA" id="ARBA00022801"/>
    </source>
</evidence>
<keyword evidence="1" id="KW-0378">Hydrolase</keyword>
<dbReference type="EMBL" id="CP015401">
    <property type="protein sequence ID" value="ANU58698.1"/>
    <property type="molecule type" value="Genomic_DNA"/>
</dbReference>
<feature type="domain" description="Alpha/beta hydrolase fold-3" evidence="3">
    <location>
        <begin position="293"/>
        <end position="460"/>
    </location>
</feature>
<dbReference type="CDD" id="cd00229">
    <property type="entry name" value="SGNH_hydrolase"/>
    <property type="match status" value="1"/>
</dbReference>
<dbReference type="Gene3D" id="3.40.50.1110">
    <property type="entry name" value="SGNH hydrolase"/>
    <property type="match status" value="1"/>
</dbReference>
<evidence type="ECO:0000256" key="2">
    <source>
        <dbReference type="SAM" id="MobiDB-lite"/>
    </source>
</evidence>
<dbReference type="GO" id="GO:0016788">
    <property type="term" value="F:hydrolase activity, acting on ester bonds"/>
    <property type="evidence" value="ECO:0007669"/>
    <property type="project" value="UniProtKB-ARBA"/>
</dbReference>
<proteinExistence type="predicted"/>
<dbReference type="AlphaFoldDB" id="A0A1C7H1C8"/>
<evidence type="ECO:0000259" key="3">
    <source>
        <dbReference type="Pfam" id="PF07859"/>
    </source>
</evidence>
<accession>A0A1C7H1C8</accession>
<dbReference type="RefSeq" id="WP_065539523.1">
    <property type="nucleotide sequence ID" value="NZ_CAPDLJ010000021.1"/>
</dbReference>